<keyword evidence="7" id="KW-0482">Metalloprotease</keyword>
<dbReference type="InterPro" id="IPR005073">
    <property type="entry name" value="Peptidase_M74"/>
</dbReference>
<keyword evidence="4" id="KW-0574">Periplasm</keyword>
<protein>
    <submittedName>
        <fullName evidence="10">Penicillin-insensitive murein endopeptidase</fullName>
    </submittedName>
</protein>
<dbReference type="GO" id="GO:0006508">
    <property type="term" value="P:proteolysis"/>
    <property type="evidence" value="ECO:0007669"/>
    <property type="project" value="UniProtKB-KW"/>
</dbReference>
<evidence type="ECO:0000256" key="8">
    <source>
        <dbReference type="SAM" id="MobiDB-lite"/>
    </source>
</evidence>
<evidence type="ECO:0000256" key="4">
    <source>
        <dbReference type="ARBA" id="ARBA00022764"/>
    </source>
</evidence>
<dbReference type="InterPro" id="IPR009045">
    <property type="entry name" value="Zn_M74/Hedgehog-like"/>
</dbReference>
<accession>A0A8B2P2U8</accession>
<dbReference type="NCBIfam" id="NF006947">
    <property type="entry name" value="PRK09429.1"/>
    <property type="match status" value="1"/>
</dbReference>
<sequence length="345" mass="36847">MRPHDAAAALVLLVTLAVAPAARSADASAATGTPRTGEGIVVADSRAKVKPVARTTARKADPDPSLAKVRFAAVTGPTAPPAEPLGRYGKGCIAGAVQLAAEGAHHSAMRLSRGRRWGHPATIAFVEDLAAAAAGGGLNGILVGDISQARGGPMLFGHSSHQVGLDVDIWYARRPETPLTDEERETRPFESVLNADGTTVDPAKFTPEIAALVREAASDRRVARVFVHPHIKKAMCAMSRPHRRFLRRIRPWYGHDEHFHVRLKCPRGARGCDPQPDPPKGDGCGADLDYWYTPAPWTPDPKARPGEPLTVERMPPACQRLLDEPDYAAAPVPTGQLTPVPPSPQ</sequence>
<organism evidence="10 11">
    <name type="scientific">Acuticoccus sediminis</name>
    <dbReference type="NCBI Taxonomy" id="2184697"/>
    <lineage>
        <taxon>Bacteria</taxon>
        <taxon>Pseudomonadati</taxon>
        <taxon>Pseudomonadota</taxon>
        <taxon>Alphaproteobacteria</taxon>
        <taxon>Hyphomicrobiales</taxon>
        <taxon>Amorphaceae</taxon>
        <taxon>Acuticoccus</taxon>
    </lineage>
</organism>
<dbReference type="SUPFAM" id="SSF55166">
    <property type="entry name" value="Hedgehog/DD-peptidase"/>
    <property type="match status" value="1"/>
</dbReference>
<dbReference type="AlphaFoldDB" id="A0A8B2P2U8"/>
<evidence type="ECO:0000256" key="1">
    <source>
        <dbReference type="ARBA" id="ARBA00022670"/>
    </source>
</evidence>
<name>A0A8B2P2U8_9HYPH</name>
<keyword evidence="5" id="KW-0378">Hydrolase</keyword>
<keyword evidence="6" id="KW-0862">Zinc</keyword>
<dbReference type="OrthoDB" id="1467367at2"/>
<keyword evidence="3 9" id="KW-0732">Signal</keyword>
<dbReference type="GO" id="GO:0030288">
    <property type="term" value="C:outer membrane-bounded periplasmic space"/>
    <property type="evidence" value="ECO:0007669"/>
    <property type="project" value="InterPro"/>
</dbReference>
<evidence type="ECO:0000313" key="10">
    <source>
        <dbReference type="EMBL" id="RAI03462.1"/>
    </source>
</evidence>
<evidence type="ECO:0000256" key="6">
    <source>
        <dbReference type="ARBA" id="ARBA00022833"/>
    </source>
</evidence>
<evidence type="ECO:0000256" key="2">
    <source>
        <dbReference type="ARBA" id="ARBA00022723"/>
    </source>
</evidence>
<keyword evidence="1" id="KW-0645">Protease</keyword>
<evidence type="ECO:0000256" key="5">
    <source>
        <dbReference type="ARBA" id="ARBA00022801"/>
    </source>
</evidence>
<feature type="signal peptide" evidence="9">
    <location>
        <begin position="1"/>
        <end position="24"/>
    </location>
</feature>
<evidence type="ECO:0000313" key="11">
    <source>
        <dbReference type="Proteomes" id="UP000249590"/>
    </source>
</evidence>
<dbReference type="GO" id="GO:0004252">
    <property type="term" value="F:serine-type endopeptidase activity"/>
    <property type="evidence" value="ECO:0007669"/>
    <property type="project" value="InterPro"/>
</dbReference>
<dbReference type="RefSeq" id="WP_111342172.1">
    <property type="nucleotide sequence ID" value="NZ_QHHQ01000001.1"/>
</dbReference>
<reference evidence="10 11" key="1">
    <citation type="submission" date="2018-05" db="EMBL/GenBank/DDBJ databases">
        <title>Acuticoccus sediminis sp. nov., isolated from deep-sea sediment of Indian Ocean.</title>
        <authorList>
            <person name="Liu X."/>
            <person name="Lai Q."/>
            <person name="Du Y."/>
            <person name="Sun F."/>
            <person name="Zhang X."/>
            <person name="Wang S."/>
            <person name="Shao Z."/>
        </authorList>
    </citation>
    <scope>NUCLEOTIDE SEQUENCE [LARGE SCALE GENOMIC DNA]</scope>
    <source>
        <strain evidence="10 11">PTG4-2</strain>
    </source>
</reference>
<keyword evidence="11" id="KW-1185">Reference proteome</keyword>
<proteinExistence type="predicted"/>
<keyword evidence="2" id="KW-0479">Metal-binding</keyword>
<comment type="caution">
    <text evidence="10">The sequence shown here is derived from an EMBL/GenBank/DDBJ whole genome shotgun (WGS) entry which is preliminary data.</text>
</comment>
<evidence type="ECO:0000256" key="7">
    <source>
        <dbReference type="ARBA" id="ARBA00023049"/>
    </source>
</evidence>
<gene>
    <name evidence="10" type="ORF">DLJ53_02845</name>
</gene>
<dbReference type="GO" id="GO:0046872">
    <property type="term" value="F:metal ion binding"/>
    <property type="evidence" value="ECO:0007669"/>
    <property type="project" value="UniProtKB-KW"/>
</dbReference>
<evidence type="ECO:0000256" key="3">
    <source>
        <dbReference type="ARBA" id="ARBA00022729"/>
    </source>
</evidence>
<dbReference type="EMBL" id="QHHQ01000001">
    <property type="protein sequence ID" value="RAI03462.1"/>
    <property type="molecule type" value="Genomic_DNA"/>
</dbReference>
<dbReference type="GO" id="GO:0008237">
    <property type="term" value="F:metallopeptidase activity"/>
    <property type="evidence" value="ECO:0007669"/>
    <property type="project" value="UniProtKB-KW"/>
</dbReference>
<feature type="region of interest" description="Disordered" evidence="8">
    <location>
        <begin position="295"/>
        <end position="345"/>
    </location>
</feature>
<dbReference type="Proteomes" id="UP000249590">
    <property type="component" value="Unassembled WGS sequence"/>
</dbReference>
<feature type="chain" id="PRO_5032713069" evidence="9">
    <location>
        <begin position="25"/>
        <end position="345"/>
    </location>
</feature>
<evidence type="ECO:0000256" key="9">
    <source>
        <dbReference type="SAM" id="SignalP"/>
    </source>
</evidence>
<dbReference type="Gene3D" id="3.30.1380.10">
    <property type="match status" value="1"/>
</dbReference>
<dbReference type="Pfam" id="PF03411">
    <property type="entry name" value="Peptidase_M74"/>
    <property type="match status" value="1"/>
</dbReference>